<sequence>MKIVNQETKDFSIKSLESTFNKLSNAYKSMTEKGSNTTLVRKRKNAVKVGLDSLNGTWYGKDFSYDEDTTLTSKEVLQGLIPSIEKQIAKAKEGSSQKTLNERRLIALKLAIESLDKHLK</sequence>
<dbReference type="AlphaFoldDB" id="A0A1I1ZTX6"/>
<evidence type="ECO:0008006" key="3">
    <source>
        <dbReference type="Google" id="ProtNLM"/>
    </source>
</evidence>
<dbReference type="EMBL" id="FONT01000001">
    <property type="protein sequence ID" value="SFE35141.1"/>
    <property type="molecule type" value="Genomic_DNA"/>
</dbReference>
<organism evidence="1 2">
    <name type="scientific">Alteribacillus iranensis</name>
    <dbReference type="NCBI Taxonomy" id="930128"/>
    <lineage>
        <taxon>Bacteria</taxon>
        <taxon>Bacillati</taxon>
        <taxon>Bacillota</taxon>
        <taxon>Bacilli</taxon>
        <taxon>Bacillales</taxon>
        <taxon>Bacillaceae</taxon>
        <taxon>Alteribacillus</taxon>
    </lineage>
</organism>
<evidence type="ECO:0000313" key="1">
    <source>
        <dbReference type="EMBL" id="SFE35141.1"/>
    </source>
</evidence>
<protein>
    <recommendedName>
        <fullName evidence="3">Group-specific protein</fullName>
    </recommendedName>
</protein>
<gene>
    <name evidence="1" type="ORF">SAMN05192532_101443</name>
</gene>
<evidence type="ECO:0000313" key="2">
    <source>
        <dbReference type="Proteomes" id="UP000199516"/>
    </source>
</evidence>
<dbReference type="RefSeq" id="WP_091656763.1">
    <property type="nucleotide sequence ID" value="NZ_FONT01000001.1"/>
</dbReference>
<dbReference type="OrthoDB" id="2313808at2"/>
<keyword evidence="2" id="KW-1185">Reference proteome</keyword>
<reference evidence="1 2" key="1">
    <citation type="submission" date="2016-10" db="EMBL/GenBank/DDBJ databases">
        <authorList>
            <person name="de Groot N.N."/>
        </authorList>
    </citation>
    <scope>NUCLEOTIDE SEQUENCE [LARGE SCALE GENOMIC DNA]</scope>
    <source>
        <strain evidence="1 2">DSM 23995</strain>
    </source>
</reference>
<dbReference type="Proteomes" id="UP000199516">
    <property type="component" value="Unassembled WGS sequence"/>
</dbReference>
<name>A0A1I1ZTX6_9BACI</name>
<accession>A0A1I1ZTX6</accession>
<proteinExistence type="predicted"/>